<evidence type="ECO:0000313" key="1">
    <source>
        <dbReference type="EMBL" id="KAI2383672.1"/>
    </source>
</evidence>
<organism evidence="1">
    <name type="scientific">Ophidiomyces ophidiicola</name>
    <dbReference type="NCBI Taxonomy" id="1387563"/>
    <lineage>
        <taxon>Eukaryota</taxon>
        <taxon>Fungi</taxon>
        <taxon>Dikarya</taxon>
        <taxon>Ascomycota</taxon>
        <taxon>Pezizomycotina</taxon>
        <taxon>Eurotiomycetes</taxon>
        <taxon>Eurotiomycetidae</taxon>
        <taxon>Onygenales</taxon>
        <taxon>Onygenaceae</taxon>
        <taxon>Ophidiomyces</taxon>
    </lineage>
</organism>
<gene>
    <name evidence="1" type="primary">EFM4</name>
    <name evidence="1" type="ORF">LOY88_005141</name>
</gene>
<dbReference type="EMBL" id="JALBCA010000086">
    <property type="protein sequence ID" value="KAI2383672.1"/>
    <property type="molecule type" value="Genomic_DNA"/>
</dbReference>
<proteinExistence type="predicted"/>
<accession>A0ACB8URP1</accession>
<protein>
    <submittedName>
        <fullName evidence="1">Protein-lysine N-methyltransferase efm4</fullName>
    </submittedName>
</protein>
<reference evidence="1" key="1">
    <citation type="journal article" date="2022" name="bioRxiv">
        <title>Population genetic analysis of Ophidiomyces ophidiicola, the causative agent of snake fungal disease, indicates recent introductions to the USA.</title>
        <authorList>
            <person name="Ladner J.T."/>
            <person name="Palmer J.M."/>
            <person name="Ettinger C.L."/>
            <person name="Stajich J.E."/>
            <person name="Farrell T.M."/>
            <person name="Glorioso B.M."/>
            <person name="Lawson B."/>
            <person name="Price S.J."/>
            <person name="Stengle A.G."/>
            <person name="Grear D.A."/>
            <person name="Lorch J.M."/>
        </authorList>
    </citation>
    <scope>NUCLEOTIDE SEQUENCE</scope>
    <source>
        <strain evidence="1">NWHC 24266-5</strain>
    </source>
</reference>
<sequence>MEKNEEHPEPLKPSELGTKEYWETFYARSREHLDTAADDPDSDGEELGTTWFTEHRAAQRIVRFLTAPSFPLAPHHHHNAAALDPSASQQQQPCVLDLGTGDGALLRDLRAHGFRGPLVGVDYSREAVQLARSRHDDNEDGAVGMRFEVWDVFDDASAADWFPRERGGFDIVLDKGTFDAVSLCGESGRGGAEYPAAVARLVRAGGFLVVTSCNWTEAEVESWFGAKNTGFEVFARVEYPKFRFGGAEGQGVCTVCFRKTMRE</sequence>
<name>A0ACB8URP1_9EURO</name>
<comment type="caution">
    <text evidence="1">The sequence shown here is derived from an EMBL/GenBank/DDBJ whole genome shotgun (WGS) entry which is preliminary data.</text>
</comment>